<dbReference type="RefSeq" id="WP_150612926.1">
    <property type="nucleotide sequence ID" value="NZ_CABPRU010000004.1"/>
</dbReference>
<dbReference type="Proteomes" id="UP000334380">
    <property type="component" value="Unassembled WGS sequence"/>
</dbReference>
<dbReference type="AlphaFoldDB" id="A0A5E4UZ59"/>
<evidence type="ECO:0000313" key="2">
    <source>
        <dbReference type="Proteomes" id="UP000334380"/>
    </source>
</evidence>
<evidence type="ECO:0000313" key="1">
    <source>
        <dbReference type="EMBL" id="VVE04604.1"/>
    </source>
</evidence>
<evidence type="ECO:0008006" key="3">
    <source>
        <dbReference type="Google" id="ProtNLM"/>
    </source>
</evidence>
<sequence>MQNTQHRHQYNGYSISPSAHRLPDGWFAANLLLVRTGALDTAPVAYNFYALDYFDNETQALGHATTWARDWVDNRG</sequence>
<dbReference type="EMBL" id="CABPRU010000004">
    <property type="protein sequence ID" value="VVE04604.1"/>
    <property type="molecule type" value="Genomic_DNA"/>
</dbReference>
<accession>A0A5E4UZ59</accession>
<name>A0A5E4UZ59_9BURK</name>
<organism evidence="1 2">
    <name type="scientific">Pandoraea terrigena</name>
    <dbReference type="NCBI Taxonomy" id="2508292"/>
    <lineage>
        <taxon>Bacteria</taxon>
        <taxon>Pseudomonadati</taxon>
        <taxon>Pseudomonadota</taxon>
        <taxon>Betaproteobacteria</taxon>
        <taxon>Burkholderiales</taxon>
        <taxon>Burkholderiaceae</taxon>
        <taxon>Pandoraea</taxon>
    </lineage>
</organism>
<keyword evidence="2" id="KW-1185">Reference proteome</keyword>
<dbReference type="OrthoDB" id="9025276at2"/>
<protein>
    <recommendedName>
        <fullName evidence="3">Transcriptional regulator</fullName>
    </recommendedName>
</protein>
<proteinExistence type="predicted"/>
<gene>
    <name evidence="1" type="ORF">PTE31013_02321</name>
</gene>
<reference evidence="1 2" key="1">
    <citation type="submission" date="2019-08" db="EMBL/GenBank/DDBJ databases">
        <authorList>
            <person name="Peeters C."/>
        </authorList>
    </citation>
    <scope>NUCLEOTIDE SEQUENCE [LARGE SCALE GENOMIC DNA]</scope>
    <source>
        <strain evidence="1 2">LMG 31013</strain>
    </source>
</reference>